<feature type="compositionally biased region" description="Basic and acidic residues" evidence="1">
    <location>
        <begin position="182"/>
        <end position="191"/>
    </location>
</feature>
<evidence type="ECO:0000259" key="2">
    <source>
        <dbReference type="SMART" id="SM00089"/>
    </source>
</evidence>
<dbReference type="Pfam" id="PF22352">
    <property type="entry name" value="K319L-like_PKD"/>
    <property type="match status" value="1"/>
</dbReference>
<proteinExistence type="predicted"/>
<dbReference type="InterPro" id="IPR013783">
    <property type="entry name" value="Ig-like_fold"/>
</dbReference>
<dbReference type="EMBL" id="CP061800">
    <property type="protein sequence ID" value="QTA92426.1"/>
    <property type="molecule type" value="Genomic_DNA"/>
</dbReference>
<reference evidence="3" key="1">
    <citation type="journal article" date="2021" name="Microb. Physiol.">
        <title>Proteogenomic Insights into the Physiology of Marine, Sulfate-Reducing, Filamentous Desulfonema limicola and Desulfonema magnum.</title>
        <authorList>
            <person name="Schnaars V."/>
            <person name="Wohlbrand L."/>
            <person name="Scheve S."/>
            <person name="Hinrichs C."/>
            <person name="Reinhardt R."/>
            <person name="Rabus R."/>
        </authorList>
    </citation>
    <scope>NUCLEOTIDE SEQUENCE</scope>
    <source>
        <strain evidence="3">4be13</strain>
    </source>
</reference>
<keyword evidence="4" id="KW-1185">Reference proteome</keyword>
<dbReference type="InterPro" id="IPR021655">
    <property type="entry name" value="Put_metal-bd"/>
</dbReference>
<protein>
    <submittedName>
        <fullName evidence="3">Metal-binding motif-containing protein</fullName>
    </submittedName>
</protein>
<dbReference type="InterPro" id="IPR035986">
    <property type="entry name" value="PKD_dom_sf"/>
</dbReference>
<dbReference type="Pfam" id="PF11617">
    <property type="entry name" value="Cu-binding_MopE"/>
    <property type="match status" value="3"/>
</dbReference>
<dbReference type="SMART" id="SM00089">
    <property type="entry name" value="PKD"/>
    <property type="match status" value="1"/>
</dbReference>
<dbReference type="CDD" id="cd00146">
    <property type="entry name" value="PKD"/>
    <property type="match status" value="1"/>
</dbReference>
<sequence length="1136" mass="128574">MCLMKKTGQILKSMQFCLMRFIFILGLVIIVGMGCSSSDDGGDDNTTTMDNDKDGYTVEQGDCNDNNIGIHPGANEICGDGIDQDCDGSDLACDPDNDGDGYTVKQGDCDDTRASVHPNADEICGDGIDQDCNGYDLPCGPGSDIDNDGDGYTEKQGDCNDSNAAIHPGAQEISGDGIDQDCDGKDLSEDKKSPVARFTATLPEDQYTPPYEITLDASKSYDPDGNIVQYQWTSSQEPGKTWEGKTQTLTVPDAGTYTFTLTVTDNDGLRHTDGNQVTITPSGPNVGGPFKVTELILTAESPQSDCQKPSSETSFDDNDKNITVWVHYLNFEAGKTYQFKWYDPNNNLVHTSEEKKPETAISSGCSYVSVPLAVFQKYGAGEWRVEFYYNGQNYKEKNFIFSSEHTGFQFELLEFVVTAEKSPDDTADPSADECEKPVPQTSFGEDDAHISVWAYYRNLEGGKDYEFVWYAPNNALAHKDKGKRNYDVIGGCSWGSIEKDTLQTHGSGQWRVEFHYDGQKYDEKYFTFSSVKPPGKFEPTEFVLTTASPNQDDCETPAAQTAFDENDPRVTAWVRYQNPDSGEKSFSFKWYSPDGSLSQESAGNSYLTGAGDGCVAGSIETERLRLYNPGQWTVEFYSDDQKHGEKTFTFTYTIVFEAEEILFTTEPPADGCKRPATSETNFSENDENIFTWVRYHHFEAGKSYKFEWYAPDGTLAQTSDADESYDVYVRDGCVWKSIDAQRLRQYGSGWWTVKFCYDGQPCKEDKFYFTSDNPNMEFEVKEFLFTTEYSLGDECETPEIQTTSFDDNDTKVIAWVRYAFFEEGKSYEFKWYSPNGTQINTPAPHTPDTRDGCALSEIPTNTLLEHGPGKWTVKFCYNNDEYCRENQFDFVSNAEFEITEFVFTTEYEDSEAKCEQPTPETSFNDFDGDDGEVIAWVRYHRSEPGMSYGFRWYSPDGILAQTAQNPPKTGESPMGCLWESIPINKLRRYNSGTWRVEFLYNNRKYEEKYFTFASRYSDTEFQVTEFVLTSEYSSENNCETPESETFFSDNNAQVVAWIYYRNLEKGVPYEFRWYNPAGVNVQPGTANLGSDKDIPRGCTYVSILKSTLKIYKPGKWHVEFYYNGQKISKKDFEFQF</sequence>
<evidence type="ECO:0000313" key="4">
    <source>
        <dbReference type="Proteomes" id="UP000663722"/>
    </source>
</evidence>
<gene>
    <name evidence="3" type="ORF">dnm_085060</name>
</gene>
<dbReference type="Proteomes" id="UP000663722">
    <property type="component" value="Chromosome"/>
</dbReference>
<evidence type="ECO:0000313" key="3">
    <source>
        <dbReference type="EMBL" id="QTA92426.1"/>
    </source>
</evidence>
<name>A0A975GSU9_9BACT</name>
<evidence type="ECO:0000256" key="1">
    <source>
        <dbReference type="SAM" id="MobiDB-lite"/>
    </source>
</evidence>
<feature type="region of interest" description="Disordered" evidence="1">
    <location>
        <begin position="171"/>
        <end position="191"/>
    </location>
</feature>
<dbReference type="InterPro" id="IPR022409">
    <property type="entry name" value="PKD/Chitinase_dom"/>
</dbReference>
<organism evidence="3 4">
    <name type="scientific">Desulfonema magnum</name>
    <dbReference type="NCBI Taxonomy" id="45655"/>
    <lineage>
        <taxon>Bacteria</taxon>
        <taxon>Pseudomonadati</taxon>
        <taxon>Thermodesulfobacteriota</taxon>
        <taxon>Desulfobacteria</taxon>
        <taxon>Desulfobacterales</taxon>
        <taxon>Desulfococcaceae</taxon>
        <taxon>Desulfonema</taxon>
    </lineage>
</organism>
<accession>A0A975GSU9</accession>
<feature type="domain" description="PKD/Chitinase" evidence="2">
    <location>
        <begin position="195"/>
        <end position="282"/>
    </location>
</feature>
<dbReference type="PROSITE" id="PS51257">
    <property type="entry name" value="PROKAR_LIPOPROTEIN"/>
    <property type="match status" value="1"/>
</dbReference>
<dbReference type="SUPFAM" id="SSF49299">
    <property type="entry name" value="PKD domain"/>
    <property type="match status" value="1"/>
</dbReference>
<dbReference type="Gene3D" id="2.60.40.10">
    <property type="entry name" value="Immunoglobulins"/>
    <property type="match status" value="1"/>
</dbReference>
<dbReference type="AlphaFoldDB" id="A0A975GSU9"/>
<dbReference type="KEGG" id="dmm:dnm_085060"/>
<feature type="region of interest" description="Disordered" evidence="1">
    <location>
        <begin position="143"/>
        <end position="162"/>
    </location>
</feature>